<gene>
    <name evidence="1" type="ORF">TPR58_13575</name>
</gene>
<name>A0ABV0BAK3_9SPHN</name>
<protein>
    <submittedName>
        <fullName evidence="1">TorF family putative porin</fullName>
    </submittedName>
</protein>
<comment type="caution">
    <text evidence="1">The sequence shown here is derived from an EMBL/GenBank/DDBJ whole genome shotgun (WGS) entry which is preliminary data.</text>
</comment>
<keyword evidence="2" id="KW-1185">Reference proteome</keyword>
<dbReference type="NCBIfam" id="TIGR02001">
    <property type="entry name" value="gcw_chp"/>
    <property type="match status" value="1"/>
</dbReference>
<proteinExistence type="predicted"/>
<evidence type="ECO:0000313" key="1">
    <source>
        <dbReference type="EMBL" id="MEN3748200.1"/>
    </source>
</evidence>
<accession>A0ABV0BAK3</accession>
<evidence type="ECO:0000313" key="2">
    <source>
        <dbReference type="Proteomes" id="UP001427805"/>
    </source>
</evidence>
<dbReference type="EMBL" id="JBDIZK010000007">
    <property type="protein sequence ID" value="MEN3748200.1"/>
    <property type="molecule type" value="Genomic_DNA"/>
</dbReference>
<dbReference type="InterPro" id="IPR010239">
    <property type="entry name" value="CHP02001"/>
</dbReference>
<sequence length="271" mass="27822">MAAGPVATTTVVEPAPTPAITVSGSVGIASDYRFRGVSQTDRQVAVQGGLTLTHESGVYAGIWGSNLAGWGTFGGANLELDLIAGYKAKLSDRATLDVGAIYYVYPGGADTTEFIEPYAKLTGTTGPATLTAGIAYAPKQKALGRWYATGADAAAGTYTDPGDREDNLYLWGDAAIGIAGTPITAKAHVGHSWGNDGLGPNATSLSPTGSYWDWSLGADATWRNLTLGVAWVDTDISDRDAAYLQPSFSKGQDGSGSIAGSTALVTLTAAF</sequence>
<dbReference type="Pfam" id="PF09694">
    <property type="entry name" value="Gcw_chp"/>
    <property type="match status" value="1"/>
</dbReference>
<dbReference type="RefSeq" id="WP_346247212.1">
    <property type="nucleotide sequence ID" value="NZ_JBDIZK010000007.1"/>
</dbReference>
<reference evidence="1 2" key="1">
    <citation type="submission" date="2024-05" db="EMBL/GenBank/DDBJ databases">
        <title>Sphingomonas sp. HF-S3 16S ribosomal RNA gene Genome sequencing and assembly.</title>
        <authorList>
            <person name="Lee H."/>
        </authorList>
    </citation>
    <scope>NUCLEOTIDE SEQUENCE [LARGE SCALE GENOMIC DNA]</scope>
    <source>
        <strain evidence="1 2">HF-S3</strain>
    </source>
</reference>
<dbReference type="Proteomes" id="UP001427805">
    <property type="component" value="Unassembled WGS sequence"/>
</dbReference>
<organism evidence="1 2">
    <name type="scientific">Sphingomonas rustica</name>
    <dbReference type="NCBI Taxonomy" id="3103142"/>
    <lineage>
        <taxon>Bacteria</taxon>
        <taxon>Pseudomonadati</taxon>
        <taxon>Pseudomonadota</taxon>
        <taxon>Alphaproteobacteria</taxon>
        <taxon>Sphingomonadales</taxon>
        <taxon>Sphingomonadaceae</taxon>
        <taxon>Sphingomonas</taxon>
    </lineage>
</organism>